<sequence>MVEKKETPATPIQHAQGEALLTPSAEAALLVSRRDVLDRLTELARESREVELVELPAPEGSVGIPSKVPALIKYGEKPEIVPLDSFFAAHRTAPQRRAGTAEVTTLASFCDLVNRHKDEHSAIFAKTSWPDPSLTALIDYHQTDKTARFGRHRINYAFPLTDEFKTWMKGNGFAMEQGIFALFLEEHAAELAAPLDAERTEYELLFKERFAAPIEVINLSRNLEIYVGQKIKRTERLQTGERTVVFDTQHSDAKGEPVDIPGIFMVSVRAFVDGDPVRIPARLRYRSGGGEIKWSYALYRPEYWLRCQVQDDLATAAALTGLPTFEGAPEQ</sequence>
<dbReference type="EMBL" id="LR536450">
    <property type="protein sequence ID" value="VFU07888.1"/>
    <property type="molecule type" value="Genomic_DNA"/>
</dbReference>
<dbReference type="OrthoDB" id="7346200at2"/>
<dbReference type="Proteomes" id="UP000294360">
    <property type="component" value="Chromosome"/>
</dbReference>
<dbReference type="Pfam" id="PF10065">
    <property type="entry name" value="DUF2303"/>
    <property type="match status" value="1"/>
</dbReference>
<evidence type="ECO:0008006" key="3">
    <source>
        <dbReference type="Google" id="ProtNLM"/>
    </source>
</evidence>
<reference evidence="1 2" key="1">
    <citation type="submission" date="2019-03" db="EMBL/GenBank/DDBJ databases">
        <authorList>
            <person name="Kox A.R. M."/>
        </authorList>
    </citation>
    <scope>NUCLEOTIDE SEQUENCE [LARGE SCALE GENOMIC DNA]</scope>
    <source>
        <strain evidence="1">MTUNDRAET4 annotated genome</strain>
    </source>
</reference>
<evidence type="ECO:0000313" key="1">
    <source>
        <dbReference type="EMBL" id="VFU07888.1"/>
    </source>
</evidence>
<dbReference type="InterPro" id="IPR019276">
    <property type="entry name" value="DUF2303"/>
</dbReference>
<proteinExistence type="predicted"/>
<organism evidence="1 2">
    <name type="scientific">Methylocella tundrae</name>
    <dbReference type="NCBI Taxonomy" id="227605"/>
    <lineage>
        <taxon>Bacteria</taxon>
        <taxon>Pseudomonadati</taxon>
        <taxon>Pseudomonadota</taxon>
        <taxon>Alphaproteobacteria</taxon>
        <taxon>Hyphomicrobiales</taxon>
        <taxon>Beijerinckiaceae</taxon>
        <taxon>Methylocella</taxon>
    </lineage>
</organism>
<evidence type="ECO:0000313" key="2">
    <source>
        <dbReference type="Proteomes" id="UP000294360"/>
    </source>
</evidence>
<gene>
    <name evidence="1" type="ORF">MTUNDRAET4_0995</name>
</gene>
<protein>
    <recommendedName>
        <fullName evidence="3">DUF2303 family protein</fullName>
    </recommendedName>
</protein>
<name>A0A4U8Z0G7_METTU</name>
<dbReference type="KEGG" id="mtun:MTUNDRAET4_0995"/>
<dbReference type="AlphaFoldDB" id="A0A4U8Z0G7"/>
<accession>A0A4U8Z0G7</accession>
<dbReference type="RefSeq" id="WP_134487495.1">
    <property type="nucleotide sequence ID" value="NZ_CP139089.1"/>
</dbReference>